<feature type="transmembrane region" description="Helical" evidence="2">
    <location>
        <begin position="6"/>
        <end position="24"/>
    </location>
</feature>
<keyword evidence="2" id="KW-1133">Transmembrane helix</keyword>
<gene>
    <name evidence="4" type="ORF">HSCHL_0182</name>
    <name evidence="3" type="ORF">KM312_11285</name>
</gene>
<evidence type="ECO:0000313" key="5">
    <source>
        <dbReference type="Proteomes" id="UP000244180"/>
    </source>
</evidence>
<dbReference type="Proteomes" id="UP000748108">
    <property type="component" value="Unassembled WGS sequence"/>
</dbReference>
<keyword evidence="2" id="KW-0472">Membrane</keyword>
<dbReference type="RefSeq" id="WP_272999602.1">
    <property type="nucleotide sequence ID" value="NZ_PEBV01000003.1"/>
</dbReference>
<feature type="transmembrane region" description="Helical" evidence="2">
    <location>
        <begin position="31"/>
        <end position="49"/>
    </location>
</feature>
<accession>A0A2T5GEK2</accession>
<dbReference type="Proteomes" id="UP000244180">
    <property type="component" value="Unassembled WGS sequence"/>
</dbReference>
<evidence type="ECO:0000256" key="1">
    <source>
        <dbReference type="SAM" id="MobiDB-lite"/>
    </source>
</evidence>
<organism evidence="4 5">
    <name type="scientific">Hydrogenibacillus schlegelii</name>
    <name type="common">Bacillus schlegelii</name>
    <dbReference type="NCBI Taxonomy" id="1484"/>
    <lineage>
        <taxon>Bacteria</taxon>
        <taxon>Bacillati</taxon>
        <taxon>Bacillota</taxon>
        <taxon>Bacilli</taxon>
        <taxon>Bacillales</taxon>
        <taxon>Bacillales Family X. Incertae Sedis</taxon>
        <taxon>Hydrogenibacillus</taxon>
    </lineage>
</organism>
<feature type="region of interest" description="Disordered" evidence="1">
    <location>
        <begin position="93"/>
        <end position="116"/>
    </location>
</feature>
<proteinExistence type="predicted"/>
<dbReference type="EMBL" id="JAHHQF010000080">
    <property type="protein sequence ID" value="MBT9283203.1"/>
    <property type="molecule type" value="Genomic_DNA"/>
</dbReference>
<dbReference type="AlphaFoldDB" id="A0A2T5GEK2"/>
<keyword evidence="2" id="KW-0812">Transmembrane</keyword>
<comment type="caution">
    <text evidence="4">The sequence shown here is derived from an EMBL/GenBank/DDBJ whole genome shotgun (WGS) entry which is preliminary data.</text>
</comment>
<reference evidence="4 5" key="1">
    <citation type="submission" date="2017-08" db="EMBL/GenBank/DDBJ databases">
        <title>Burning lignite coal seam in the remote Altai Mountains harbors a hydrogen-driven thermophilic microbial community.</title>
        <authorList>
            <person name="Kadnikov V.V."/>
            <person name="Mardanov A.V."/>
            <person name="Ivasenko D."/>
            <person name="Beletsky A.V."/>
            <person name="Karnachuk O.V."/>
            <person name="Ravin N.V."/>
        </authorList>
    </citation>
    <scope>NUCLEOTIDE SEQUENCE [LARGE SCALE GENOMIC DNA]</scope>
    <source>
        <strain evidence="4">AL33</strain>
    </source>
</reference>
<evidence type="ECO:0000313" key="3">
    <source>
        <dbReference type="EMBL" id="MBT9283203.1"/>
    </source>
</evidence>
<dbReference type="EMBL" id="PEBV01000003">
    <property type="protein sequence ID" value="PTQ54603.1"/>
    <property type="molecule type" value="Genomic_DNA"/>
</dbReference>
<reference evidence="3" key="2">
    <citation type="journal article" date="2021" name="Microbiology">
        <title>Metagenomic Analysis of the Microbial Community in the Underground Coal Fire Area (Kemerovo Region, Russia) Revealed Predominance of Thermophilic Members of the Phyla Deinococcus-thermus, Aquificae, and Firmicutes.</title>
        <authorList>
            <person name="Kadnikov V."/>
            <person name="Mardanov A.V."/>
            <person name="Beletsky A.V."/>
            <person name="Karnachuk O.V."/>
            <person name="Ravin N.V."/>
        </authorList>
    </citation>
    <scope>NUCLEOTIDE SEQUENCE</scope>
    <source>
        <strain evidence="3">RBS10-49</strain>
    </source>
</reference>
<evidence type="ECO:0000313" key="4">
    <source>
        <dbReference type="EMBL" id="PTQ54603.1"/>
    </source>
</evidence>
<feature type="transmembrane region" description="Helical" evidence="2">
    <location>
        <begin position="55"/>
        <end position="72"/>
    </location>
</feature>
<name>A0A2T5GEK2_HYDSH</name>
<sequence length="116" mass="11925">MGGVAVAAIAAGIVAVALLLLSPWLGWRPPVVGAFVLVLFFAALAVVAVPAGARLVLLPFAAAFVALLVPVFEHWNEVRAARARLQALRARRESLSEPADAPTASSAPFEGTGLSS</sequence>
<evidence type="ECO:0000256" key="2">
    <source>
        <dbReference type="SAM" id="Phobius"/>
    </source>
</evidence>
<protein>
    <submittedName>
        <fullName evidence="4">Uncharacterized protein</fullName>
    </submittedName>
</protein>